<reference evidence="1" key="1">
    <citation type="submission" date="2022-10" db="EMBL/GenBank/DDBJ databases">
        <title>Completed Genome Sequence of two octocoral isolated bacterium, Endozoicomonas euniceicola EF212T and Endozoicomonas gorgoniicola PS125T.</title>
        <authorList>
            <person name="Chiou Y.-J."/>
            <person name="Chen Y.-H."/>
        </authorList>
    </citation>
    <scope>NUCLEOTIDE SEQUENCE</scope>
    <source>
        <strain evidence="1">EF212</strain>
    </source>
</reference>
<dbReference type="EMBL" id="CP103300">
    <property type="protein sequence ID" value="UYM16340.1"/>
    <property type="molecule type" value="Genomic_DNA"/>
</dbReference>
<sequence length="208" mass="23776">MLRNILELFRNGKMICPISHPNEFQALEDGLAPQIDSALAPYGRKLVQKDDLYYSSYANCDRKADRTAMREQLRIIRDSVAPIIDFITLIIRAEGRNETLRPTDTIKLPDLLKKISDETAYQKDLDRLSAHKGFNTHKVAPNMMDRLKKVFEGLHNMGYLSLSNAEAQIYTVTGRIEHFYEVLAFIAEHEDIPLDGEEDQPVQEGLDV</sequence>
<organism evidence="1 2">
    <name type="scientific">Endozoicomonas euniceicola</name>
    <dbReference type="NCBI Taxonomy" id="1234143"/>
    <lineage>
        <taxon>Bacteria</taxon>
        <taxon>Pseudomonadati</taxon>
        <taxon>Pseudomonadota</taxon>
        <taxon>Gammaproteobacteria</taxon>
        <taxon>Oceanospirillales</taxon>
        <taxon>Endozoicomonadaceae</taxon>
        <taxon>Endozoicomonas</taxon>
    </lineage>
</organism>
<dbReference type="InterPro" id="IPR053841">
    <property type="entry name" value="MksE"/>
</dbReference>
<proteinExistence type="predicted"/>
<name>A0ABY6GUA4_9GAMM</name>
<evidence type="ECO:0000313" key="2">
    <source>
        <dbReference type="Proteomes" id="UP001163255"/>
    </source>
</evidence>
<gene>
    <name evidence="1" type="ORF">NX720_26700</name>
</gene>
<evidence type="ECO:0000313" key="1">
    <source>
        <dbReference type="EMBL" id="UYM16340.1"/>
    </source>
</evidence>
<dbReference type="Proteomes" id="UP001163255">
    <property type="component" value="Chromosome"/>
</dbReference>
<evidence type="ECO:0008006" key="3">
    <source>
        <dbReference type="Google" id="ProtNLM"/>
    </source>
</evidence>
<dbReference type="RefSeq" id="WP_262598639.1">
    <property type="nucleotide sequence ID" value="NZ_CP103300.1"/>
</dbReference>
<accession>A0ABY6GUA4</accession>
<keyword evidence="2" id="KW-1185">Reference proteome</keyword>
<dbReference type="Pfam" id="PF21980">
    <property type="entry name" value="MksE"/>
    <property type="match status" value="1"/>
</dbReference>
<protein>
    <recommendedName>
        <fullName evidence="3">DUF4194 domain-containing protein</fullName>
    </recommendedName>
</protein>